<organism evidence="2 3">
    <name type="scientific">Chlamydia pneumoniae</name>
    <name type="common">Chlamydophila pneumoniae</name>
    <dbReference type="NCBI Taxonomy" id="83558"/>
    <lineage>
        <taxon>Bacteria</taxon>
        <taxon>Pseudomonadati</taxon>
        <taxon>Chlamydiota</taxon>
        <taxon>Chlamydiia</taxon>
        <taxon>Chlamydiales</taxon>
        <taxon>Chlamydiaceae</taxon>
        <taxon>Chlamydia/Chlamydophila group</taxon>
        <taxon>Chlamydia</taxon>
    </lineage>
</organism>
<reference evidence="2" key="1">
    <citation type="submission" date="2002-05" db="EMBL/GenBank/DDBJ databases">
        <title>The genome sequence of Chlamydia pneumoniae TW183 and comparison with other Chlamydia strains based on whole genome sequence analysis.</title>
        <authorList>
            <person name="Geng M.M."/>
            <person name="Schuhmacher A."/>
            <person name="Muehldorfer I."/>
            <person name="Bensch K.W."/>
            <person name="Schaefer K.P."/>
            <person name="Schneider S."/>
            <person name="Pohl T."/>
            <person name="Essig A."/>
            <person name="Marre R."/>
            <person name="Melchers K."/>
        </authorList>
    </citation>
    <scope>NUCLEOTIDE SEQUENCE [LARGE SCALE GENOMIC DNA]</scope>
    <source>
        <strain evidence="2">TW-183</strain>
    </source>
</reference>
<evidence type="ECO:0000256" key="1">
    <source>
        <dbReference type="SAM" id="Phobius"/>
    </source>
</evidence>
<proteinExistence type="predicted"/>
<dbReference type="EMBL" id="AE009440">
    <property type="protein sequence ID" value="AAP98183.1"/>
    <property type="molecule type" value="Genomic_DNA"/>
</dbReference>
<dbReference type="Proteomes" id="UP000000424">
    <property type="component" value="Chromosome"/>
</dbReference>
<evidence type="ECO:0000313" key="3">
    <source>
        <dbReference type="Proteomes" id="UP000000424"/>
    </source>
</evidence>
<name>A0ABN3YPL7_CHLPN</name>
<gene>
    <name evidence="2" type="ordered locus">CpB0250</name>
</gene>
<keyword evidence="1" id="KW-0472">Membrane</keyword>
<keyword evidence="1" id="KW-0812">Transmembrane</keyword>
<keyword evidence="3" id="KW-1185">Reference proteome</keyword>
<sequence length="79" mass="9096">MFFYIYSILKRYIVVLGKILGLITIQFYQNLGGMSSERYSALHSRKSLSVLPHVVRKVLLSFPDFRGNGDVNLRSIRSD</sequence>
<protein>
    <submittedName>
        <fullName evidence="2">Uncharacterized protein</fullName>
    </submittedName>
</protein>
<feature type="transmembrane region" description="Helical" evidence="1">
    <location>
        <begin position="12"/>
        <end position="29"/>
    </location>
</feature>
<accession>A0ABN3YPL7</accession>
<keyword evidence="1" id="KW-1133">Transmembrane helix</keyword>
<evidence type="ECO:0000313" key="2">
    <source>
        <dbReference type="EMBL" id="AAP98183.1"/>
    </source>
</evidence>